<reference evidence="1" key="1">
    <citation type="journal article" date="2023" name="IScience">
        <title>Live-bearing cockroach genome reveals convergent evolutionary mechanisms linked to viviparity in insects and beyond.</title>
        <authorList>
            <person name="Fouks B."/>
            <person name="Harrison M.C."/>
            <person name="Mikhailova A.A."/>
            <person name="Marchal E."/>
            <person name="English S."/>
            <person name="Carruthers M."/>
            <person name="Jennings E.C."/>
            <person name="Chiamaka E.L."/>
            <person name="Frigard R.A."/>
            <person name="Pippel M."/>
            <person name="Attardo G.M."/>
            <person name="Benoit J.B."/>
            <person name="Bornberg-Bauer E."/>
            <person name="Tobe S.S."/>
        </authorList>
    </citation>
    <scope>NUCLEOTIDE SEQUENCE</scope>
    <source>
        <strain evidence="1">Stay&amp;Tobe</strain>
    </source>
</reference>
<evidence type="ECO:0000313" key="2">
    <source>
        <dbReference type="Proteomes" id="UP001233999"/>
    </source>
</evidence>
<dbReference type="AlphaFoldDB" id="A0AAD8EE66"/>
<sequence length="89" mass="10173">LRVPTSISQHAVSIERFPLLFHFSSLQSLGVSLYYSTVSSLQSLGVFSLFYFHCFELQTTVCFPLVRLREFFGNVNQFGCIVHVRLPIV</sequence>
<evidence type="ECO:0000313" key="1">
    <source>
        <dbReference type="EMBL" id="KAJ9586467.1"/>
    </source>
</evidence>
<keyword evidence="2" id="KW-1185">Reference proteome</keyword>
<feature type="non-terminal residue" evidence="1">
    <location>
        <position position="1"/>
    </location>
</feature>
<organism evidence="1 2">
    <name type="scientific">Diploptera punctata</name>
    <name type="common">Pacific beetle cockroach</name>
    <dbReference type="NCBI Taxonomy" id="6984"/>
    <lineage>
        <taxon>Eukaryota</taxon>
        <taxon>Metazoa</taxon>
        <taxon>Ecdysozoa</taxon>
        <taxon>Arthropoda</taxon>
        <taxon>Hexapoda</taxon>
        <taxon>Insecta</taxon>
        <taxon>Pterygota</taxon>
        <taxon>Neoptera</taxon>
        <taxon>Polyneoptera</taxon>
        <taxon>Dictyoptera</taxon>
        <taxon>Blattodea</taxon>
        <taxon>Blaberoidea</taxon>
        <taxon>Blaberidae</taxon>
        <taxon>Diplopterinae</taxon>
        <taxon>Diploptera</taxon>
    </lineage>
</organism>
<gene>
    <name evidence="1" type="ORF">L9F63_019867</name>
</gene>
<protein>
    <submittedName>
        <fullName evidence="1">Uncharacterized protein</fullName>
    </submittedName>
</protein>
<dbReference type="Proteomes" id="UP001233999">
    <property type="component" value="Unassembled WGS sequence"/>
</dbReference>
<feature type="non-terminal residue" evidence="1">
    <location>
        <position position="89"/>
    </location>
</feature>
<dbReference type="EMBL" id="JASPKZ010007153">
    <property type="protein sequence ID" value="KAJ9586467.1"/>
    <property type="molecule type" value="Genomic_DNA"/>
</dbReference>
<accession>A0AAD8EE66</accession>
<proteinExistence type="predicted"/>
<reference evidence="1" key="2">
    <citation type="submission" date="2023-05" db="EMBL/GenBank/DDBJ databases">
        <authorList>
            <person name="Fouks B."/>
        </authorList>
    </citation>
    <scope>NUCLEOTIDE SEQUENCE</scope>
    <source>
        <strain evidence="1">Stay&amp;Tobe</strain>
        <tissue evidence="1">Testes</tissue>
    </source>
</reference>
<name>A0AAD8EE66_DIPPU</name>
<comment type="caution">
    <text evidence="1">The sequence shown here is derived from an EMBL/GenBank/DDBJ whole genome shotgun (WGS) entry which is preliminary data.</text>
</comment>